<accession>A0A840HS48</accession>
<dbReference type="PANTHER" id="PTHR30373">
    <property type="entry name" value="UPF0603 PROTEIN YGCG"/>
    <property type="match status" value="1"/>
</dbReference>
<gene>
    <name evidence="3" type="ORF">HNQ99_000644</name>
</gene>
<keyword evidence="1" id="KW-0812">Transmembrane</keyword>
<dbReference type="InterPro" id="IPR007621">
    <property type="entry name" value="TPM_dom"/>
</dbReference>
<evidence type="ECO:0000259" key="2">
    <source>
        <dbReference type="Pfam" id="PF04536"/>
    </source>
</evidence>
<protein>
    <recommendedName>
        <fullName evidence="2">TPM domain-containing protein</fullName>
    </recommendedName>
</protein>
<evidence type="ECO:0000313" key="3">
    <source>
        <dbReference type="EMBL" id="MBB4640356.1"/>
    </source>
</evidence>
<name>A0A840HS48_9SPHN</name>
<keyword evidence="1" id="KW-1133">Transmembrane helix</keyword>
<feature type="transmembrane region" description="Helical" evidence="1">
    <location>
        <begin position="195"/>
        <end position="215"/>
    </location>
</feature>
<comment type="caution">
    <text evidence="3">The sequence shown here is derived from an EMBL/GenBank/DDBJ whole genome shotgun (WGS) entry which is preliminary data.</text>
</comment>
<proteinExistence type="predicted"/>
<dbReference type="Proteomes" id="UP000575068">
    <property type="component" value="Unassembled WGS sequence"/>
</dbReference>
<evidence type="ECO:0000313" key="4">
    <source>
        <dbReference type="Proteomes" id="UP000575068"/>
    </source>
</evidence>
<dbReference type="AlphaFoldDB" id="A0A840HS48"/>
<sequence length="272" mass="28816">MMIAALYDQRRDFWIKSLIALLFVVLTLSTVQAQTFPKLTGRVVDNANILDPAQEQALTATLKGIEDQSGRQVVVATLPDLQGYDIADYGYQLGRQWGIGQKEQNNGALLIVAPNDRKVRIEVGYGLEGILTDAMSSIIIQNAIIPRFKDNDYPGGIVAGVDEIGKLLALPPDEARARALAAQQQAKEHRSSGNGFMLFFWIAILLFFILPTMFGRAFGGRRYRRGLGPVVIWGPGLGGGWGGGSGGSSWGGGGGFGGGGGSFGGGGASGGW</sequence>
<dbReference type="RefSeq" id="WP_246414386.1">
    <property type="nucleotide sequence ID" value="NZ_JACHOV010000002.1"/>
</dbReference>
<keyword evidence="1" id="KW-0472">Membrane</keyword>
<dbReference type="Gene3D" id="3.10.310.50">
    <property type="match status" value="1"/>
</dbReference>
<dbReference type="Pfam" id="PF04536">
    <property type="entry name" value="TPM_phosphatase"/>
    <property type="match status" value="1"/>
</dbReference>
<keyword evidence="4" id="KW-1185">Reference proteome</keyword>
<dbReference type="PANTHER" id="PTHR30373:SF2">
    <property type="entry name" value="UPF0603 PROTEIN YGCG"/>
    <property type="match status" value="1"/>
</dbReference>
<organism evidence="3 4">
    <name type="scientific">Rhizorhapis suberifaciens</name>
    <name type="common">corky root of lettuce</name>
    <dbReference type="NCBI Taxonomy" id="13656"/>
    <lineage>
        <taxon>Bacteria</taxon>
        <taxon>Pseudomonadati</taxon>
        <taxon>Pseudomonadota</taxon>
        <taxon>Alphaproteobacteria</taxon>
        <taxon>Sphingomonadales</taxon>
        <taxon>Sphingomonadaceae</taxon>
        <taxon>Rhizorhapis</taxon>
    </lineage>
</organism>
<feature type="domain" description="TPM" evidence="2">
    <location>
        <begin position="43"/>
        <end position="166"/>
    </location>
</feature>
<reference evidence="3 4" key="1">
    <citation type="submission" date="2020-08" db="EMBL/GenBank/DDBJ databases">
        <title>Genomic Encyclopedia of Type Strains, Phase IV (KMG-IV): sequencing the most valuable type-strain genomes for metagenomic binning, comparative biology and taxonomic classification.</title>
        <authorList>
            <person name="Goeker M."/>
        </authorList>
    </citation>
    <scope>NUCLEOTIDE SEQUENCE [LARGE SCALE GENOMIC DNA]</scope>
    <source>
        <strain evidence="3 4">DSM 7465</strain>
    </source>
</reference>
<evidence type="ECO:0000256" key="1">
    <source>
        <dbReference type="SAM" id="Phobius"/>
    </source>
</evidence>
<dbReference type="EMBL" id="JACHOV010000002">
    <property type="protein sequence ID" value="MBB4640356.1"/>
    <property type="molecule type" value="Genomic_DNA"/>
</dbReference>